<evidence type="ECO:0000259" key="11">
    <source>
        <dbReference type="PROSITE" id="PS50290"/>
    </source>
</evidence>
<feature type="compositionally biased region" description="Basic and acidic residues" evidence="10">
    <location>
        <begin position="1"/>
        <end position="12"/>
    </location>
</feature>
<evidence type="ECO:0000313" key="13">
    <source>
        <dbReference type="Proteomes" id="UP001158576"/>
    </source>
</evidence>
<dbReference type="InterPro" id="IPR039756">
    <property type="entry name" value="Lsb6/PI4K2"/>
</dbReference>
<keyword evidence="6 9" id="KW-0418">Kinase</keyword>
<dbReference type="InterPro" id="IPR000403">
    <property type="entry name" value="PI3/4_kinase_cat_dom"/>
</dbReference>
<sequence>MSDYQTLEHDSESESLLPGPTTENENAPLLGSSRSGRIPEPQNCFPDLLDYTQLVKNVEIAITRGQLPERIIQGSSGSYFVKNIDGDTVGVFKPKCEEPYGPQNPKWGKYIQRMMCPCAFGRTCLLSNQGYLSETGASIVDKMLGLDMVPVTRVVHLTAESFNYSAIDRAKSKTKTATAERIPKLGKKFNRLGLPPKTGSLQTFVSGYKDAEYWLRRWDDTISETAKSEFQLQFERLVVLDYLIRNTDRGSENWLIKYTPESESDSGESVNDEWSVVKPAQVKIAAIDNGLAFPVKHPDSWRAYPYHWAWLSQAQKPFSEDTIQLVMHKVNNPGFIEELVEELKEVFKMDSDFSEKKFEKQMSVLRGQALNLSQAMRERKSPAQLVQMTPITINKSPATSIGGRIRTATQHFTQKFQLTRPVFSWC</sequence>
<dbReference type="PANTHER" id="PTHR12865:SF1">
    <property type="entry name" value="PHOSPHATIDYLINOSITOL 4-KINASE TYPE 2"/>
    <property type="match status" value="1"/>
</dbReference>
<evidence type="ECO:0000256" key="9">
    <source>
        <dbReference type="RuleBase" id="RU367084"/>
    </source>
</evidence>
<dbReference type="PANTHER" id="PTHR12865">
    <property type="entry name" value="PHOSPHATIDYLINOSITOL 4-KINASE TYPE-II"/>
    <property type="match status" value="1"/>
</dbReference>
<dbReference type="EMBL" id="OU015569">
    <property type="protein sequence ID" value="CAG5094822.1"/>
    <property type="molecule type" value="Genomic_DNA"/>
</dbReference>
<keyword evidence="13" id="KW-1185">Reference proteome</keyword>
<comment type="similarity">
    <text evidence="2 9">Belongs to the PI3/PI4-kinase family. Type II PI4K subfamily.</text>
</comment>
<keyword evidence="3" id="KW-1003">Cell membrane</keyword>
<evidence type="ECO:0000256" key="10">
    <source>
        <dbReference type="SAM" id="MobiDB-lite"/>
    </source>
</evidence>
<evidence type="ECO:0000256" key="5">
    <source>
        <dbReference type="ARBA" id="ARBA00022741"/>
    </source>
</evidence>
<comment type="subcellular location">
    <subcellularLocation>
        <location evidence="1">Cell membrane</location>
    </subcellularLocation>
    <subcellularLocation>
        <location evidence="9">Membrane</location>
        <topology evidence="9">Peripheral membrane protein</topology>
    </subcellularLocation>
</comment>
<dbReference type="Pfam" id="PF00454">
    <property type="entry name" value="PI3_PI4_kinase"/>
    <property type="match status" value="1"/>
</dbReference>
<keyword evidence="8 9" id="KW-0472">Membrane</keyword>
<dbReference type="Proteomes" id="UP001158576">
    <property type="component" value="Chromosome XSR"/>
</dbReference>
<evidence type="ECO:0000256" key="2">
    <source>
        <dbReference type="ARBA" id="ARBA00008941"/>
    </source>
</evidence>
<evidence type="ECO:0000256" key="1">
    <source>
        <dbReference type="ARBA" id="ARBA00004236"/>
    </source>
</evidence>
<evidence type="ECO:0000256" key="6">
    <source>
        <dbReference type="ARBA" id="ARBA00022777"/>
    </source>
</evidence>
<keyword evidence="5 9" id="KW-0547">Nucleotide-binding</keyword>
<feature type="region of interest" description="Disordered" evidence="10">
    <location>
        <begin position="1"/>
        <end position="37"/>
    </location>
</feature>
<reference evidence="12 13" key="1">
    <citation type="submission" date="2021-04" db="EMBL/GenBank/DDBJ databases">
        <authorList>
            <person name="Bliznina A."/>
        </authorList>
    </citation>
    <scope>NUCLEOTIDE SEQUENCE [LARGE SCALE GENOMIC DNA]</scope>
</reference>
<keyword evidence="4 9" id="KW-0808">Transferase</keyword>
<evidence type="ECO:0000256" key="7">
    <source>
        <dbReference type="ARBA" id="ARBA00022840"/>
    </source>
</evidence>
<dbReference type="EC" id="2.7.1.67" evidence="9"/>
<keyword evidence="7 9" id="KW-0067">ATP-binding</keyword>
<comment type="catalytic activity">
    <reaction evidence="9">
        <text>a 1,2-diacyl-sn-glycero-3-phospho-(1D-myo-inositol) + ATP = a 1,2-diacyl-sn-glycero-3-phospho-(1D-myo-inositol 4-phosphate) + ADP + H(+)</text>
        <dbReference type="Rhea" id="RHEA:19877"/>
        <dbReference type="ChEBI" id="CHEBI:15378"/>
        <dbReference type="ChEBI" id="CHEBI:30616"/>
        <dbReference type="ChEBI" id="CHEBI:57880"/>
        <dbReference type="ChEBI" id="CHEBI:58178"/>
        <dbReference type="ChEBI" id="CHEBI:456216"/>
        <dbReference type="EC" id="2.7.1.67"/>
    </reaction>
</comment>
<evidence type="ECO:0000256" key="8">
    <source>
        <dbReference type="ARBA" id="ARBA00023136"/>
    </source>
</evidence>
<proteinExistence type="inferred from homology"/>
<organism evidence="12 13">
    <name type="scientific">Oikopleura dioica</name>
    <name type="common">Tunicate</name>
    <dbReference type="NCBI Taxonomy" id="34765"/>
    <lineage>
        <taxon>Eukaryota</taxon>
        <taxon>Metazoa</taxon>
        <taxon>Chordata</taxon>
        <taxon>Tunicata</taxon>
        <taxon>Appendicularia</taxon>
        <taxon>Copelata</taxon>
        <taxon>Oikopleuridae</taxon>
        <taxon>Oikopleura</taxon>
    </lineage>
</organism>
<name>A0ABN7SCZ7_OIKDI</name>
<dbReference type="PROSITE" id="PS50290">
    <property type="entry name" value="PI3_4_KINASE_3"/>
    <property type="match status" value="1"/>
</dbReference>
<evidence type="ECO:0000313" key="12">
    <source>
        <dbReference type="EMBL" id="CAG5094822.1"/>
    </source>
</evidence>
<accession>A0ABN7SCZ7</accession>
<feature type="domain" description="PI3K/PI4K catalytic" evidence="11">
    <location>
        <begin position="65"/>
        <end position="395"/>
    </location>
</feature>
<evidence type="ECO:0000256" key="3">
    <source>
        <dbReference type="ARBA" id="ARBA00022475"/>
    </source>
</evidence>
<gene>
    <name evidence="12" type="ORF">OKIOD_LOCUS5450</name>
</gene>
<evidence type="ECO:0000256" key="4">
    <source>
        <dbReference type="ARBA" id="ARBA00022679"/>
    </source>
</evidence>
<protein>
    <recommendedName>
        <fullName evidence="9">Phosphatidylinositol 4-kinase type 2</fullName>
        <ecNumber evidence="9">2.7.1.67</ecNumber>
    </recommendedName>
</protein>